<evidence type="ECO:0000256" key="2">
    <source>
        <dbReference type="SAM" id="Phobius"/>
    </source>
</evidence>
<protein>
    <recommendedName>
        <fullName evidence="5">Tat pathway signal sequence</fullName>
    </recommendedName>
</protein>
<comment type="caution">
    <text evidence="3">The sequence shown here is derived from an EMBL/GenBank/DDBJ whole genome shotgun (WGS) entry which is preliminary data.</text>
</comment>
<dbReference type="Proteomes" id="UP000530850">
    <property type="component" value="Unassembled WGS sequence"/>
</dbReference>
<dbReference type="RefSeq" id="WP_214647014.1">
    <property type="nucleotide sequence ID" value="NZ_JACHYA010000002.1"/>
</dbReference>
<feature type="compositionally biased region" description="Low complexity" evidence="1">
    <location>
        <begin position="674"/>
        <end position="694"/>
    </location>
</feature>
<feature type="transmembrane region" description="Helical" evidence="2">
    <location>
        <begin position="157"/>
        <end position="183"/>
    </location>
</feature>
<dbReference type="AlphaFoldDB" id="A0A7W5D1K7"/>
<gene>
    <name evidence="3" type="ORF">FHR31_000794</name>
</gene>
<sequence length="694" mass="74264">MASGLDQLLEALRASGMNTEGFGGPTASAGDSAGSARAGSAGSGSTGDSSSKGSAGGSGKGGFGGGRGPAMGFNLDFLDKMGPLSKKTAIIGTIVVLLVLAACYWWFHPPINIHSLDTWMFVAIVILLPTFLYFASRSRVYKTGNGKTVRNAGKSKRFRVLSFIPVAVAAVGVIGGLLSFAIIPGNAERYSNILQTDNMEFAQDIKEVNYSEIPVIDRNSAILLGNREMGSIPEYVSQFEVSPLYSQINYQGTPVRVSPLGYADLFKWFTNREAGIPAYALVNMTTQDAEIVRLGDSPIHYSESEPLVRNIDRHVQLSYPFYIFGEKSFEIDEDGHPWWICPVLDYTIGLFGGETVSRVVLCDATTGECQDLAVEDCPQWVDRVFPAELLIKQYNWYGAYHNGWLNSFLGQEGVVRTTPGTDGTLGYNYIAKDDDVWVYTGVTSATADNSIVGFVLVNQRTQESHFYSVAGATEDSAMQSAEGQVQNLRYTATFPLLINVSNQPTYFMALKDGAGLVKKFAMIDIQRYQNVAVGDTVADTQKAYEALLATNGVVAEGADGATDVVTVTGTIRSMNQAVIEGNTHFYVTLEDKDGNIFDFALPGLLDIVGYKVGDTINFTYVEAGGSNVSPAYSILGDDGQTENASGEPEEDVVPTDDAADPTTQDVAAGEDTQEAPATEGAPDGPAAPEAPGGQ</sequence>
<proteinExistence type="predicted"/>
<feature type="region of interest" description="Disordered" evidence="1">
    <location>
        <begin position="632"/>
        <end position="694"/>
    </location>
</feature>
<accession>A0A7W5D1K7</accession>
<organism evidence="3 4">
    <name type="scientific">Parvibacter caecicola</name>
    <dbReference type="NCBI Taxonomy" id="747645"/>
    <lineage>
        <taxon>Bacteria</taxon>
        <taxon>Bacillati</taxon>
        <taxon>Actinomycetota</taxon>
        <taxon>Coriobacteriia</taxon>
        <taxon>Coriobacteriales</taxon>
        <taxon>Coriobacteriaceae</taxon>
        <taxon>Parvibacter</taxon>
    </lineage>
</organism>
<evidence type="ECO:0008006" key="5">
    <source>
        <dbReference type="Google" id="ProtNLM"/>
    </source>
</evidence>
<evidence type="ECO:0000313" key="4">
    <source>
        <dbReference type="Proteomes" id="UP000530850"/>
    </source>
</evidence>
<feature type="compositionally biased region" description="Gly residues" evidence="1">
    <location>
        <begin position="54"/>
        <end position="63"/>
    </location>
</feature>
<name>A0A7W5D1K7_9ACTN</name>
<dbReference type="GeneID" id="93357583"/>
<feature type="compositionally biased region" description="Acidic residues" evidence="1">
    <location>
        <begin position="647"/>
        <end position="659"/>
    </location>
</feature>
<feature type="region of interest" description="Disordered" evidence="1">
    <location>
        <begin position="20"/>
        <end position="63"/>
    </location>
</feature>
<feature type="transmembrane region" description="Helical" evidence="2">
    <location>
        <begin position="88"/>
        <end position="107"/>
    </location>
</feature>
<evidence type="ECO:0000313" key="3">
    <source>
        <dbReference type="EMBL" id="MBB3170982.1"/>
    </source>
</evidence>
<feature type="transmembrane region" description="Helical" evidence="2">
    <location>
        <begin position="119"/>
        <end position="136"/>
    </location>
</feature>
<keyword evidence="2" id="KW-1133">Transmembrane helix</keyword>
<reference evidence="3 4" key="1">
    <citation type="submission" date="2020-08" db="EMBL/GenBank/DDBJ databases">
        <title>Sequencing the genomes of 1000 actinobacteria strains.</title>
        <authorList>
            <person name="Klenk H.-P."/>
        </authorList>
    </citation>
    <scope>NUCLEOTIDE SEQUENCE [LARGE SCALE GENOMIC DNA]</scope>
    <source>
        <strain evidence="3 4">DSM 22242</strain>
    </source>
</reference>
<feature type="compositionally biased region" description="Low complexity" evidence="1">
    <location>
        <begin position="25"/>
        <end position="40"/>
    </location>
</feature>
<evidence type="ECO:0000256" key="1">
    <source>
        <dbReference type="SAM" id="MobiDB-lite"/>
    </source>
</evidence>
<keyword evidence="2" id="KW-0812">Transmembrane</keyword>
<keyword evidence="2" id="KW-0472">Membrane</keyword>
<dbReference type="EMBL" id="JACHYA010000002">
    <property type="protein sequence ID" value="MBB3170982.1"/>
    <property type="molecule type" value="Genomic_DNA"/>
</dbReference>